<dbReference type="AlphaFoldDB" id="A0A2T8KL81"/>
<dbReference type="Gene3D" id="1.10.510.10">
    <property type="entry name" value="Transferase(Phosphotransferase) domain 1"/>
    <property type="match status" value="1"/>
</dbReference>
<evidence type="ECO:0000313" key="2">
    <source>
        <dbReference type="EMBL" id="PVH62943.1"/>
    </source>
</evidence>
<dbReference type="PANTHER" id="PTHR45707">
    <property type="entry name" value="C2 CALCIUM/LIPID-BINDING PLANT PHOSPHORIBOSYLTRANSFERASE FAMILY PROTEIN"/>
    <property type="match status" value="1"/>
</dbReference>
<accession>A0A2T8KL81</accession>
<dbReference type="Proteomes" id="UP000243499">
    <property type="component" value="Chromosome 3"/>
</dbReference>
<name>A0A2T8KL81_9POAL</name>
<protein>
    <recommendedName>
        <fullName evidence="1">Protein kinase domain-containing protein</fullName>
    </recommendedName>
</protein>
<dbReference type="InterPro" id="IPR011009">
    <property type="entry name" value="Kinase-like_dom_sf"/>
</dbReference>
<dbReference type="Gene3D" id="3.30.200.20">
    <property type="entry name" value="Phosphorylase Kinase, domain 1"/>
    <property type="match status" value="1"/>
</dbReference>
<dbReference type="EMBL" id="CM008048">
    <property type="protein sequence ID" value="PVH62943.1"/>
    <property type="molecule type" value="Genomic_DNA"/>
</dbReference>
<dbReference type="InterPro" id="IPR000719">
    <property type="entry name" value="Prot_kinase_dom"/>
</dbReference>
<sequence length="238" mass="27949">MAVAETKAAVKRYKNTTLEPKDLSFEELQQMTNDFSQSQEISRGELGVVYKGVTTNGELISVKRLFELLGLDDEHIKKEFHKLSLLKHPNLVRFLSYCYEDNGDAVHSQQKNRALCFEYLYSDSLQTYISDKCQGLDWHTRYKIIQGICEGSYYLYERQKEPIYHLDLNPRNILLDENMTPKLTYFGFSKIFGKDYLTDIWDRDPETLSVSWCARIIPFYKQPKSLLLFQLFVFNGMQ</sequence>
<proteinExistence type="predicted"/>
<dbReference type="SUPFAM" id="SSF56112">
    <property type="entry name" value="Protein kinase-like (PK-like)"/>
    <property type="match status" value="1"/>
</dbReference>
<dbReference type="GO" id="GO:0005524">
    <property type="term" value="F:ATP binding"/>
    <property type="evidence" value="ECO:0007669"/>
    <property type="project" value="InterPro"/>
</dbReference>
<organism evidence="2">
    <name type="scientific">Panicum hallii</name>
    <dbReference type="NCBI Taxonomy" id="206008"/>
    <lineage>
        <taxon>Eukaryota</taxon>
        <taxon>Viridiplantae</taxon>
        <taxon>Streptophyta</taxon>
        <taxon>Embryophyta</taxon>
        <taxon>Tracheophyta</taxon>
        <taxon>Spermatophyta</taxon>
        <taxon>Magnoliopsida</taxon>
        <taxon>Liliopsida</taxon>
        <taxon>Poales</taxon>
        <taxon>Poaceae</taxon>
        <taxon>PACMAD clade</taxon>
        <taxon>Panicoideae</taxon>
        <taxon>Panicodae</taxon>
        <taxon>Paniceae</taxon>
        <taxon>Panicinae</taxon>
        <taxon>Panicum</taxon>
        <taxon>Panicum sect. Panicum</taxon>
    </lineage>
</organism>
<evidence type="ECO:0000259" key="1">
    <source>
        <dbReference type="PROSITE" id="PS50011"/>
    </source>
</evidence>
<dbReference type="PROSITE" id="PS50011">
    <property type="entry name" value="PROTEIN_KINASE_DOM"/>
    <property type="match status" value="1"/>
</dbReference>
<gene>
    <name evidence="2" type="ORF">PAHAL_3G436400</name>
</gene>
<feature type="domain" description="Protein kinase" evidence="1">
    <location>
        <begin position="35"/>
        <end position="238"/>
    </location>
</feature>
<dbReference type="GO" id="GO:0004672">
    <property type="term" value="F:protein kinase activity"/>
    <property type="evidence" value="ECO:0007669"/>
    <property type="project" value="InterPro"/>
</dbReference>
<dbReference type="PANTHER" id="PTHR45707:SF76">
    <property type="entry name" value="PROTEIN KINASE DOMAIN-CONTAINING PROTEIN"/>
    <property type="match status" value="1"/>
</dbReference>
<dbReference type="Gramene" id="PVH62943">
    <property type="protein sequence ID" value="PVH62943"/>
    <property type="gene ID" value="PAHAL_3G436400"/>
</dbReference>
<reference evidence="2" key="1">
    <citation type="submission" date="2018-04" db="EMBL/GenBank/DDBJ databases">
        <title>WGS assembly of Panicum hallii.</title>
        <authorList>
            <person name="Lovell J."/>
            <person name="Jenkins J."/>
            <person name="Lowry D."/>
            <person name="Mamidi S."/>
            <person name="Sreedasyam A."/>
            <person name="Weng X."/>
            <person name="Barry K."/>
            <person name="Bonette J."/>
            <person name="Campitelli B."/>
            <person name="Daum C."/>
            <person name="Gordon S."/>
            <person name="Gould B."/>
            <person name="Lipzen A."/>
            <person name="Macqueen A."/>
            <person name="Palacio-Mejia J."/>
            <person name="Plott C."/>
            <person name="Shakirov E."/>
            <person name="Shu S."/>
            <person name="Yoshinaga Y."/>
            <person name="Zane M."/>
            <person name="Rokhsar D."/>
            <person name="Grimwood J."/>
            <person name="Schmutz J."/>
            <person name="Juenger T."/>
        </authorList>
    </citation>
    <scope>NUCLEOTIDE SEQUENCE [LARGE SCALE GENOMIC DNA]</scope>
    <source>
        <strain evidence="2">FIL2</strain>
    </source>
</reference>
<dbReference type="Pfam" id="PF00069">
    <property type="entry name" value="Pkinase"/>
    <property type="match status" value="1"/>
</dbReference>